<dbReference type="AlphaFoldDB" id="A0A1G8IST0"/>
<evidence type="ECO:0000313" key="2">
    <source>
        <dbReference type="Proteomes" id="UP000199705"/>
    </source>
</evidence>
<gene>
    <name evidence="1" type="ORF">SAMN05192573_11797</name>
</gene>
<evidence type="ECO:0008006" key="3">
    <source>
        <dbReference type="Google" id="ProtNLM"/>
    </source>
</evidence>
<protein>
    <recommendedName>
        <fullName evidence="3">Acyl carrier protein</fullName>
    </recommendedName>
</protein>
<reference evidence="2" key="1">
    <citation type="submission" date="2016-10" db="EMBL/GenBank/DDBJ databases">
        <authorList>
            <person name="Varghese N."/>
            <person name="Submissions S."/>
        </authorList>
    </citation>
    <scope>NUCLEOTIDE SEQUENCE [LARGE SCALE GENOMIC DNA]</scope>
    <source>
        <strain evidence="2">Gh-67</strain>
    </source>
</reference>
<dbReference type="RefSeq" id="WP_091173945.1">
    <property type="nucleotide sequence ID" value="NZ_FNCG01000017.1"/>
</dbReference>
<accession>A0A1G8IST0</accession>
<dbReference type="EMBL" id="FNCG01000017">
    <property type="protein sequence ID" value="SDI21933.1"/>
    <property type="molecule type" value="Genomic_DNA"/>
</dbReference>
<keyword evidence="2" id="KW-1185">Reference proteome</keyword>
<dbReference type="InterPro" id="IPR036736">
    <property type="entry name" value="ACP-like_sf"/>
</dbReference>
<evidence type="ECO:0000313" key="1">
    <source>
        <dbReference type="EMBL" id="SDI21933.1"/>
    </source>
</evidence>
<sequence>MNIEKFISEFADQFDDLDTSSFTAETLFKENDEWSSMTALSVIAMVDDVYAVRLTGDDIRNSKVIQDIYDIVLKKSNS</sequence>
<dbReference type="Proteomes" id="UP000199705">
    <property type="component" value="Unassembled WGS sequence"/>
</dbReference>
<dbReference type="Gene3D" id="1.10.1200.10">
    <property type="entry name" value="ACP-like"/>
    <property type="match status" value="1"/>
</dbReference>
<dbReference type="STRING" id="551996.SAMN05192573_11797"/>
<dbReference type="SUPFAM" id="SSF47336">
    <property type="entry name" value="ACP-like"/>
    <property type="match status" value="1"/>
</dbReference>
<organism evidence="1 2">
    <name type="scientific">Mucilaginibacter gossypii</name>
    <dbReference type="NCBI Taxonomy" id="551996"/>
    <lineage>
        <taxon>Bacteria</taxon>
        <taxon>Pseudomonadati</taxon>
        <taxon>Bacteroidota</taxon>
        <taxon>Sphingobacteriia</taxon>
        <taxon>Sphingobacteriales</taxon>
        <taxon>Sphingobacteriaceae</taxon>
        <taxon>Mucilaginibacter</taxon>
    </lineage>
</organism>
<proteinExistence type="predicted"/>
<name>A0A1G8IST0_9SPHI</name>